<protein>
    <submittedName>
        <fullName evidence="2">Uncharacterized protein</fullName>
    </submittedName>
</protein>
<gene>
    <name evidence="2" type="ORF">A7P85_04180</name>
</gene>
<reference evidence="3" key="1">
    <citation type="submission" date="2016-05" db="EMBL/GenBank/DDBJ databases">
        <title>Draft genome of Corynebacterium afermentans subsp. afermentans LCDC 88199T.</title>
        <authorList>
            <person name="Bernier A.-M."/>
            <person name="Bernard K."/>
        </authorList>
    </citation>
    <scope>NUCLEOTIDE SEQUENCE [LARGE SCALE GENOMIC DNA]</scope>
    <source>
        <strain evidence="3">NML01-0328</strain>
    </source>
</reference>
<evidence type="ECO:0000313" key="2">
    <source>
        <dbReference type="EMBL" id="OAM16969.1"/>
    </source>
</evidence>
<accession>A0A1A9RFC4</accession>
<dbReference type="Proteomes" id="UP000078003">
    <property type="component" value="Unassembled WGS sequence"/>
</dbReference>
<keyword evidence="1" id="KW-1133">Transmembrane helix</keyword>
<name>A0A1A9RFC4_EIKCO</name>
<evidence type="ECO:0000313" key="3">
    <source>
        <dbReference type="Proteomes" id="UP000078003"/>
    </source>
</evidence>
<keyword evidence="1" id="KW-0812">Transmembrane</keyword>
<dbReference type="RefSeq" id="WP_064104258.1">
    <property type="nucleotide sequence ID" value="NZ_LXSF01000003.1"/>
</dbReference>
<dbReference type="AlphaFoldDB" id="A0A1A9RFC4"/>
<proteinExistence type="predicted"/>
<evidence type="ECO:0000256" key="1">
    <source>
        <dbReference type="SAM" id="Phobius"/>
    </source>
</evidence>
<feature type="transmembrane region" description="Helical" evidence="1">
    <location>
        <begin position="34"/>
        <end position="51"/>
    </location>
</feature>
<keyword evidence="1" id="KW-0472">Membrane</keyword>
<feature type="transmembrane region" description="Helical" evidence="1">
    <location>
        <begin position="71"/>
        <end position="95"/>
    </location>
</feature>
<sequence length="135" mass="15178">MKKAFNAWTVFLLLLIAIYTYRFAGKTGWHSKGLWLGAAICVGLVFLDAYLEAVRESGQYSRFERCVTKIWAWFAVAFFSTAALAFAGATVWLLVTAVQSIPRSIPAAVLMFMLSFAPALFVIVMLKHLQRNLDY</sequence>
<organism evidence="2 3">
    <name type="scientific">Eikenella corrodens</name>
    <dbReference type="NCBI Taxonomy" id="539"/>
    <lineage>
        <taxon>Bacteria</taxon>
        <taxon>Pseudomonadati</taxon>
        <taxon>Pseudomonadota</taxon>
        <taxon>Betaproteobacteria</taxon>
        <taxon>Neisseriales</taxon>
        <taxon>Neisseriaceae</taxon>
        <taxon>Eikenella</taxon>
    </lineage>
</organism>
<feature type="transmembrane region" description="Helical" evidence="1">
    <location>
        <begin position="107"/>
        <end position="126"/>
    </location>
</feature>
<comment type="caution">
    <text evidence="2">The sequence shown here is derived from an EMBL/GenBank/DDBJ whole genome shotgun (WGS) entry which is preliminary data.</text>
</comment>
<dbReference type="EMBL" id="LXSF01000003">
    <property type="protein sequence ID" value="OAM16969.1"/>
    <property type="molecule type" value="Genomic_DNA"/>
</dbReference>